<dbReference type="Proteomes" id="UP000433181">
    <property type="component" value="Unassembled WGS sequence"/>
</dbReference>
<sequence>MNINDIKAALAQRANGLKMPVMTGATAPISVDNTASDHGNNVAPVQESVSTAKTDVKAETADNNSAIQASVKVAEEKPKRTRKSRTAKPAKEEQTTPENPENKVQEMTESIEVVVAKILKPYADYGVIQGCKKPSLLKAGAEKLAAYYGYSTSIEVVNRYENYDKGLVAYEIKVTVCKGDGSVIAEGIGAANSRERKFLRGDFFSQINTVLKMAKKRAYVDAILTATGSSSLFTQDMEDIAAGDTKMENVG</sequence>
<gene>
    <name evidence="2" type="ORF">FYJ84_12780</name>
</gene>
<organism evidence="2 3">
    <name type="scientific">Anaerovibrio slackiae</name>
    <dbReference type="NCBI Taxonomy" id="2652309"/>
    <lineage>
        <taxon>Bacteria</taxon>
        <taxon>Bacillati</taxon>
        <taxon>Bacillota</taxon>
        <taxon>Negativicutes</taxon>
        <taxon>Selenomonadales</taxon>
        <taxon>Selenomonadaceae</taxon>
        <taxon>Anaerovibrio</taxon>
    </lineage>
</organism>
<evidence type="ECO:0000256" key="1">
    <source>
        <dbReference type="SAM" id="MobiDB-lite"/>
    </source>
</evidence>
<protein>
    <submittedName>
        <fullName evidence="2">Uncharacterized protein</fullName>
    </submittedName>
</protein>
<comment type="caution">
    <text evidence="2">The sequence shown here is derived from an EMBL/GenBank/DDBJ whole genome shotgun (WGS) entry which is preliminary data.</text>
</comment>
<feature type="compositionally biased region" description="Basic residues" evidence="1">
    <location>
        <begin position="79"/>
        <end position="88"/>
    </location>
</feature>
<dbReference type="GeneID" id="96779800"/>
<reference evidence="2 3" key="1">
    <citation type="submission" date="2019-08" db="EMBL/GenBank/DDBJ databases">
        <title>In-depth cultivation of the pig gut microbiome towards novel bacterial diversity and tailored functional studies.</title>
        <authorList>
            <person name="Wylensek D."/>
            <person name="Hitch T.C.A."/>
            <person name="Clavel T."/>
        </authorList>
    </citation>
    <scope>NUCLEOTIDE SEQUENCE [LARGE SCALE GENOMIC DNA]</scope>
    <source>
        <strain evidence="2 3">WCA-693-APC-5D-A</strain>
    </source>
</reference>
<dbReference type="EMBL" id="VUNR01000036">
    <property type="protein sequence ID" value="MSU09847.1"/>
    <property type="molecule type" value="Genomic_DNA"/>
</dbReference>
<dbReference type="RefSeq" id="WP_154408009.1">
    <property type="nucleotide sequence ID" value="NZ_VUNR01000036.1"/>
</dbReference>
<evidence type="ECO:0000313" key="2">
    <source>
        <dbReference type="EMBL" id="MSU09847.1"/>
    </source>
</evidence>
<feature type="region of interest" description="Disordered" evidence="1">
    <location>
        <begin position="30"/>
        <end position="104"/>
    </location>
</feature>
<evidence type="ECO:0000313" key="3">
    <source>
        <dbReference type="Proteomes" id="UP000433181"/>
    </source>
</evidence>
<keyword evidence="3" id="KW-1185">Reference proteome</keyword>
<name>A0A6I2UGH1_9FIRM</name>
<accession>A0A6I2UGH1</accession>
<feature type="compositionally biased region" description="Basic and acidic residues" evidence="1">
    <location>
        <begin position="89"/>
        <end position="104"/>
    </location>
</feature>
<dbReference type="AlphaFoldDB" id="A0A6I2UGH1"/>
<proteinExistence type="predicted"/>